<keyword evidence="2" id="KW-0732">Signal</keyword>
<comment type="caution">
    <text evidence="3">The sequence shown here is derived from an EMBL/GenBank/DDBJ whole genome shotgun (WGS) entry which is preliminary data.</text>
</comment>
<evidence type="ECO:0000256" key="1">
    <source>
        <dbReference type="SAM" id="Phobius"/>
    </source>
</evidence>
<keyword evidence="4" id="KW-1185">Reference proteome</keyword>
<evidence type="ECO:0000313" key="4">
    <source>
        <dbReference type="Proteomes" id="UP001153365"/>
    </source>
</evidence>
<evidence type="ECO:0000313" key="3">
    <source>
        <dbReference type="EMBL" id="CAH7683175.1"/>
    </source>
</evidence>
<dbReference type="AlphaFoldDB" id="A0AAV0BD72"/>
<keyword evidence="1" id="KW-0812">Transmembrane</keyword>
<feature type="transmembrane region" description="Helical" evidence="1">
    <location>
        <begin position="64"/>
        <end position="85"/>
    </location>
</feature>
<gene>
    <name evidence="3" type="ORF">PPACK8108_LOCUS16545</name>
</gene>
<sequence length="88" mass="10366">MTPPSVRLIISFFLVFTVWQQDRLLDNLHRHFPFIIVIQFPQCIPITLPPFIKNIEPYSWTPPTFSFCGCFLAYTLSLGHFFFLISEL</sequence>
<organism evidence="3 4">
    <name type="scientific">Phakopsora pachyrhizi</name>
    <name type="common">Asian soybean rust disease fungus</name>
    <dbReference type="NCBI Taxonomy" id="170000"/>
    <lineage>
        <taxon>Eukaryota</taxon>
        <taxon>Fungi</taxon>
        <taxon>Dikarya</taxon>
        <taxon>Basidiomycota</taxon>
        <taxon>Pucciniomycotina</taxon>
        <taxon>Pucciniomycetes</taxon>
        <taxon>Pucciniales</taxon>
        <taxon>Phakopsoraceae</taxon>
        <taxon>Phakopsora</taxon>
    </lineage>
</organism>
<name>A0AAV0BD72_PHAPC</name>
<dbReference type="Proteomes" id="UP001153365">
    <property type="component" value="Unassembled WGS sequence"/>
</dbReference>
<proteinExistence type="predicted"/>
<accession>A0AAV0BD72</accession>
<keyword evidence="1" id="KW-1133">Transmembrane helix</keyword>
<keyword evidence="1" id="KW-0472">Membrane</keyword>
<dbReference type="EMBL" id="CALTRL010004515">
    <property type="protein sequence ID" value="CAH7683175.1"/>
    <property type="molecule type" value="Genomic_DNA"/>
</dbReference>
<feature type="signal peptide" evidence="2">
    <location>
        <begin position="1"/>
        <end position="20"/>
    </location>
</feature>
<protein>
    <submittedName>
        <fullName evidence="3">Uncharacterized protein</fullName>
    </submittedName>
</protein>
<feature type="chain" id="PRO_5043987138" evidence="2">
    <location>
        <begin position="21"/>
        <end position="88"/>
    </location>
</feature>
<reference evidence="3" key="1">
    <citation type="submission" date="2022-06" db="EMBL/GenBank/DDBJ databases">
        <authorList>
            <consortium name="SYNGENTA / RWTH Aachen University"/>
        </authorList>
    </citation>
    <scope>NUCLEOTIDE SEQUENCE</scope>
</reference>
<evidence type="ECO:0000256" key="2">
    <source>
        <dbReference type="SAM" id="SignalP"/>
    </source>
</evidence>